<dbReference type="EMBL" id="FZQP02000160">
    <property type="protein sequence ID" value="VVC87695.1"/>
    <property type="molecule type" value="Genomic_DNA"/>
</dbReference>
<dbReference type="PROSITE" id="PS00134">
    <property type="entry name" value="TRYPSIN_HIS"/>
    <property type="match status" value="1"/>
</dbReference>
<comment type="similarity">
    <text evidence="1">Belongs to the peptidase S1 family.</text>
</comment>
<feature type="domain" description="Peptidase S1" evidence="8">
    <location>
        <begin position="52"/>
        <end position="284"/>
    </location>
</feature>
<dbReference type="PANTHER" id="PTHR24276:SF91">
    <property type="entry name" value="AT26814P-RELATED"/>
    <property type="match status" value="1"/>
</dbReference>
<dbReference type="Gene3D" id="2.40.10.10">
    <property type="entry name" value="Trypsin-like serine proteases"/>
    <property type="match status" value="2"/>
</dbReference>
<gene>
    <name evidence="9" type="ORF">LSINAPIS_LOCUS1234</name>
</gene>
<feature type="signal peptide" evidence="7">
    <location>
        <begin position="1"/>
        <end position="16"/>
    </location>
</feature>
<organism evidence="9 10">
    <name type="scientific">Leptidea sinapis</name>
    <dbReference type="NCBI Taxonomy" id="189913"/>
    <lineage>
        <taxon>Eukaryota</taxon>
        <taxon>Metazoa</taxon>
        <taxon>Ecdysozoa</taxon>
        <taxon>Arthropoda</taxon>
        <taxon>Hexapoda</taxon>
        <taxon>Insecta</taxon>
        <taxon>Pterygota</taxon>
        <taxon>Neoptera</taxon>
        <taxon>Endopterygota</taxon>
        <taxon>Lepidoptera</taxon>
        <taxon>Glossata</taxon>
        <taxon>Ditrysia</taxon>
        <taxon>Papilionoidea</taxon>
        <taxon>Pieridae</taxon>
        <taxon>Dismorphiinae</taxon>
        <taxon>Leptidea</taxon>
    </lineage>
</organism>
<evidence type="ECO:0000256" key="4">
    <source>
        <dbReference type="ARBA" id="ARBA00022825"/>
    </source>
</evidence>
<dbReference type="SMART" id="SM00020">
    <property type="entry name" value="Tryp_SPc"/>
    <property type="match status" value="1"/>
</dbReference>
<evidence type="ECO:0000259" key="8">
    <source>
        <dbReference type="PROSITE" id="PS50240"/>
    </source>
</evidence>
<dbReference type="GO" id="GO:0006508">
    <property type="term" value="P:proteolysis"/>
    <property type="evidence" value="ECO:0007669"/>
    <property type="project" value="UniProtKB-KW"/>
</dbReference>
<keyword evidence="3 6" id="KW-0378">Hydrolase</keyword>
<dbReference type="Pfam" id="PF00089">
    <property type="entry name" value="Trypsin"/>
    <property type="match status" value="1"/>
</dbReference>
<dbReference type="InterPro" id="IPR001314">
    <property type="entry name" value="Peptidase_S1A"/>
</dbReference>
<sequence length="284" mass="29697">MKCIFAVLCLVAAASANEITTTAFNYHEQIGIHEAARIKQAEAAMDFDGSRIVGGSPSAVGNHPHVAGLVITLTSGWQSVCTASLLTNNRIVTAAHCWWDGRNQARQFVVVLGVATLFTGGVRITTNNVRMHQSWNPSNANNDVAVAVINWVGYTNVIQAIALASGNQDYVGTWATAAGYGRTSQSGIPANQVRHEVNLRVITNVECRNTFSSSIVVASTLCTSGQGGVGTCGGDSGGPLAIGSGNSRILIGITSFGSPRGCQVGFPAGFGRVTSFNSWIRGNL</sequence>
<dbReference type="InterPro" id="IPR018114">
    <property type="entry name" value="TRYPSIN_HIS"/>
</dbReference>
<dbReference type="PROSITE" id="PS50240">
    <property type="entry name" value="TRYPSIN_DOM"/>
    <property type="match status" value="1"/>
</dbReference>
<dbReference type="PRINTS" id="PR00722">
    <property type="entry name" value="CHYMOTRYPSIN"/>
</dbReference>
<dbReference type="InterPro" id="IPR033116">
    <property type="entry name" value="TRYPSIN_SER"/>
</dbReference>
<dbReference type="CDD" id="cd00190">
    <property type="entry name" value="Tryp_SPc"/>
    <property type="match status" value="1"/>
</dbReference>
<dbReference type="InterPro" id="IPR001254">
    <property type="entry name" value="Trypsin_dom"/>
</dbReference>
<keyword evidence="4 6" id="KW-0720">Serine protease</keyword>
<dbReference type="InterPro" id="IPR043504">
    <property type="entry name" value="Peptidase_S1_PA_chymotrypsin"/>
</dbReference>
<evidence type="ECO:0000313" key="10">
    <source>
        <dbReference type="Proteomes" id="UP000324832"/>
    </source>
</evidence>
<evidence type="ECO:0000256" key="7">
    <source>
        <dbReference type="SAM" id="SignalP"/>
    </source>
</evidence>
<keyword evidence="10" id="KW-1185">Reference proteome</keyword>
<dbReference type="InterPro" id="IPR009003">
    <property type="entry name" value="Peptidase_S1_PA"/>
</dbReference>
<dbReference type="Proteomes" id="UP000324832">
    <property type="component" value="Unassembled WGS sequence"/>
</dbReference>
<feature type="chain" id="PRO_5022829318" description="Peptidase S1 domain-containing protein" evidence="7">
    <location>
        <begin position="17"/>
        <end position="284"/>
    </location>
</feature>
<name>A0A5E4PRJ7_9NEOP</name>
<keyword evidence="5" id="KW-1015">Disulfide bond</keyword>
<evidence type="ECO:0000256" key="2">
    <source>
        <dbReference type="ARBA" id="ARBA00022670"/>
    </source>
</evidence>
<dbReference type="GO" id="GO:0004252">
    <property type="term" value="F:serine-type endopeptidase activity"/>
    <property type="evidence" value="ECO:0007669"/>
    <property type="project" value="InterPro"/>
</dbReference>
<dbReference type="InterPro" id="IPR050430">
    <property type="entry name" value="Peptidase_S1"/>
</dbReference>
<keyword evidence="2 6" id="KW-0645">Protease</keyword>
<evidence type="ECO:0000313" key="9">
    <source>
        <dbReference type="EMBL" id="VVC87695.1"/>
    </source>
</evidence>
<evidence type="ECO:0000256" key="5">
    <source>
        <dbReference type="ARBA" id="ARBA00023157"/>
    </source>
</evidence>
<evidence type="ECO:0000256" key="1">
    <source>
        <dbReference type="ARBA" id="ARBA00007664"/>
    </source>
</evidence>
<evidence type="ECO:0000256" key="6">
    <source>
        <dbReference type="RuleBase" id="RU363034"/>
    </source>
</evidence>
<dbReference type="PANTHER" id="PTHR24276">
    <property type="entry name" value="POLYSERASE-RELATED"/>
    <property type="match status" value="1"/>
</dbReference>
<reference evidence="9 10" key="1">
    <citation type="submission" date="2017-07" db="EMBL/GenBank/DDBJ databases">
        <authorList>
            <person name="Talla V."/>
            <person name="Backstrom N."/>
        </authorList>
    </citation>
    <scope>NUCLEOTIDE SEQUENCE [LARGE SCALE GENOMIC DNA]</scope>
</reference>
<evidence type="ECO:0000256" key="3">
    <source>
        <dbReference type="ARBA" id="ARBA00022801"/>
    </source>
</evidence>
<dbReference type="SUPFAM" id="SSF50494">
    <property type="entry name" value="Trypsin-like serine proteases"/>
    <property type="match status" value="1"/>
</dbReference>
<dbReference type="PROSITE" id="PS00135">
    <property type="entry name" value="TRYPSIN_SER"/>
    <property type="match status" value="1"/>
</dbReference>
<accession>A0A5E4PRJ7</accession>
<dbReference type="AlphaFoldDB" id="A0A5E4PRJ7"/>
<protein>
    <recommendedName>
        <fullName evidence="8">Peptidase S1 domain-containing protein</fullName>
    </recommendedName>
</protein>
<proteinExistence type="inferred from homology"/>
<keyword evidence="7" id="KW-0732">Signal</keyword>